<gene>
    <name evidence="2" type="ORF">RirG_116750</name>
</gene>
<dbReference type="OrthoDB" id="2441284at2759"/>
<dbReference type="Proteomes" id="UP000022910">
    <property type="component" value="Unassembled WGS sequence"/>
</dbReference>
<sequence length="420" mass="49494">MNNKGKESFSRFFTLDMGVHRRAGEEEYGDSIYLQKNSTTVQVRLKVWFLLNGHALIFTFDVLHQRATNTLSNKAKWQPGVNNSNDIRRTHLTNYNSAGCDMLHIFDELSYEEKSEEKKEEKIEGKKGKKKEKKKRKEKKEKMLGPHGTRGIFLSAPGSVSELVEHPRTSQQFPNTSNIDKFVLDDKSQKSNSSLLRSISHSPEKGEQRPLDCDSTGLRFEHIPERSERSDNAKNRRMGLWELRRDQSLDLPNQVETEYSDKNAHNRCENEKKEASLSKLRELPDYLREQLNKNNHWEFHQITEKDSLDFVDSEYFSYLNEKFDIKSAQPIFIDHSGYVIWILDEDDHMYEWNEMERGLKYLGKDLIEGLTNFFIYPDNICEVMEDTGERIPVKEFKLKMKEKAKEIWDDRIILNINYYK</sequence>
<evidence type="ECO:0000256" key="1">
    <source>
        <dbReference type="SAM" id="MobiDB-lite"/>
    </source>
</evidence>
<evidence type="ECO:0000313" key="2">
    <source>
        <dbReference type="EMBL" id="EXX67178.1"/>
    </source>
</evidence>
<name>A0A015MK27_RHIIW</name>
<dbReference type="STRING" id="1432141.A0A015MK27"/>
<feature type="compositionally biased region" description="Basic and acidic residues" evidence="1">
    <location>
        <begin position="116"/>
        <end position="126"/>
    </location>
</feature>
<feature type="region of interest" description="Disordered" evidence="1">
    <location>
        <begin position="116"/>
        <end position="233"/>
    </location>
</feature>
<organism evidence="2 3">
    <name type="scientific">Rhizophagus irregularis (strain DAOM 197198w)</name>
    <name type="common">Glomus intraradices</name>
    <dbReference type="NCBI Taxonomy" id="1432141"/>
    <lineage>
        <taxon>Eukaryota</taxon>
        <taxon>Fungi</taxon>
        <taxon>Fungi incertae sedis</taxon>
        <taxon>Mucoromycota</taxon>
        <taxon>Glomeromycotina</taxon>
        <taxon>Glomeromycetes</taxon>
        <taxon>Glomerales</taxon>
        <taxon>Glomeraceae</taxon>
        <taxon>Rhizophagus</taxon>
    </lineage>
</organism>
<dbReference type="AlphaFoldDB" id="A0A015MK27"/>
<feature type="compositionally biased region" description="Basic and acidic residues" evidence="1">
    <location>
        <begin position="202"/>
        <end position="212"/>
    </location>
</feature>
<feature type="compositionally biased region" description="Basic and acidic residues" evidence="1">
    <location>
        <begin position="219"/>
        <end position="233"/>
    </location>
</feature>
<feature type="compositionally biased region" description="Basic residues" evidence="1">
    <location>
        <begin position="127"/>
        <end position="139"/>
    </location>
</feature>
<dbReference type="EMBL" id="JEMT01017940">
    <property type="protein sequence ID" value="EXX67178.1"/>
    <property type="molecule type" value="Genomic_DNA"/>
</dbReference>
<protein>
    <submittedName>
        <fullName evidence="2">Uncharacterized protein</fullName>
    </submittedName>
</protein>
<reference evidence="2 3" key="1">
    <citation type="submission" date="2014-02" db="EMBL/GenBank/DDBJ databases">
        <title>Single nucleus genome sequencing reveals high similarity among nuclei of an endomycorrhizal fungus.</title>
        <authorList>
            <person name="Lin K."/>
            <person name="Geurts R."/>
            <person name="Zhang Z."/>
            <person name="Limpens E."/>
            <person name="Saunders D.G."/>
            <person name="Mu D."/>
            <person name="Pang E."/>
            <person name="Cao H."/>
            <person name="Cha H."/>
            <person name="Lin T."/>
            <person name="Zhou Q."/>
            <person name="Shang Y."/>
            <person name="Li Y."/>
            <person name="Ivanov S."/>
            <person name="Sharma T."/>
            <person name="Velzen R.V."/>
            <person name="Ruijter N.D."/>
            <person name="Aanen D.K."/>
            <person name="Win J."/>
            <person name="Kamoun S."/>
            <person name="Bisseling T."/>
            <person name="Huang S."/>
        </authorList>
    </citation>
    <scope>NUCLEOTIDE SEQUENCE [LARGE SCALE GENOMIC DNA]</scope>
    <source>
        <strain evidence="3">DAOM197198w</strain>
    </source>
</reference>
<evidence type="ECO:0000313" key="3">
    <source>
        <dbReference type="Proteomes" id="UP000022910"/>
    </source>
</evidence>
<accession>A0A015MK27</accession>
<feature type="compositionally biased region" description="Low complexity" evidence="1">
    <location>
        <begin position="190"/>
        <end position="201"/>
    </location>
</feature>
<proteinExistence type="predicted"/>
<feature type="compositionally biased region" description="Polar residues" evidence="1">
    <location>
        <begin position="169"/>
        <end position="179"/>
    </location>
</feature>
<dbReference type="HOGENOM" id="CLU_694730_0_0_1"/>
<comment type="caution">
    <text evidence="2">The sequence shown here is derived from an EMBL/GenBank/DDBJ whole genome shotgun (WGS) entry which is preliminary data.</text>
</comment>
<keyword evidence="3" id="KW-1185">Reference proteome</keyword>